<accession>A0A0A9DMF6</accession>
<evidence type="ECO:0000313" key="2">
    <source>
        <dbReference type="EMBL" id="JAD84947.1"/>
    </source>
</evidence>
<name>A0A0A9DMF6_ARUDO</name>
<reference evidence="2" key="1">
    <citation type="submission" date="2014-09" db="EMBL/GenBank/DDBJ databases">
        <authorList>
            <person name="Magalhaes I.L.F."/>
            <person name="Oliveira U."/>
            <person name="Santos F.R."/>
            <person name="Vidigal T.H.D.A."/>
            <person name="Brescovit A.D."/>
            <person name="Santos A.J."/>
        </authorList>
    </citation>
    <scope>NUCLEOTIDE SEQUENCE</scope>
    <source>
        <tissue evidence="2">Shoot tissue taken approximately 20 cm above the soil surface</tissue>
    </source>
</reference>
<reference evidence="2" key="2">
    <citation type="journal article" date="2015" name="Data Brief">
        <title>Shoot transcriptome of the giant reed, Arundo donax.</title>
        <authorList>
            <person name="Barrero R.A."/>
            <person name="Guerrero F.D."/>
            <person name="Moolhuijzen P."/>
            <person name="Goolsby J.A."/>
            <person name="Tidwell J."/>
            <person name="Bellgard S.E."/>
            <person name="Bellgard M.I."/>
        </authorList>
    </citation>
    <scope>NUCLEOTIDE SEQUENCE</scope>
    <source>
        <tissue evidence="2">Shoot tissue taken approximately 20 cm above the soil surface</tissue>
    </source>
</reference>
<feature type="chain" id="PRO_5002063938" description="Secreted protein" evidence="1">
    <location>
        <begin position="20"/>
        <end position="67"/>
    </location>
</feature>
<proteinExistence type="predicted"/>
<organism evidence="2">
    <name type="scientific">Arundo donax</name>
    <name type="common">Giant reed</name>
    <name type="synonym">Donax arundinaceus</name>
    <dbReference type="NCBI Taxonomy" id="35708"/>
    <lineage>
        <taxon>Eukaryota</taxon>
        <taxon>Viridiplantae</taxon>
        <taxon>Streptophyta</taxon>
        <taxon>Embryophyta</taxon>
        <taxon>Tracheophyta</taxon>
        <taxon>Spermatophyta</taxon>
        <taxon>Magnoliopsida</taxon>
        <taxon>Liliopsida</taxon>
        <taxon>Poales</taxon>
        <taxon>Poaceae</taxon>
        <taxon>PACMAD clade</taxon>
        <taxon>Arundinoideae</taxon>
        <taxon>Arundineae</taxon>
        <taxon>Arundo</taxon>
    </lineage>
</organism>
<dbReference type="AlphaFoldDB" id="A0A0A9DMF6"/>
<evidence type="ECO:0000256" key="1">
    <source>
        <dbReference type="SAM" id="SignalP"/>
    </source>
</evidence>
<keyword evidence="1" id="KW-0732">Signal</keyword>
<evidence type="ECO:0008006" key="3">
    <source>
        <dbReference type="Google" id="ProtNLM"/>
    </source>
</evidence>
<dbReference type="EMBL" id="GBRH01212948">
    <property type="protein sequence ID" value="JAD84947.1"/>
    <property type="molecule type" value="Transcribed_RNA"/>
</dbReference>
<feature type="signal peptide" evidence="1">
    <location>
        <begin position="1"/>
        <end position="19"/>
    </location>
</feature>
<sequence length="67" mass="7723">MRKMKMLLMILLRGYCSQSYFCRTISPAEVIEIKLTPTVRVTQNFGARALTEGLKFFLTSLPPKQVR</sequence>
<protein>
    <recommendedName>
        <fullName evidence="3">Secreted protein</fullName>
    </recommendedName>
</protein>